<dbReference type="Pfam" id="PF05199">
    <property type="entry name" value="GMC_oxred_C"/>
    <property type="match status" value="1"/>
</dbReference>
<evidence type="ECO:0000256" key="2">
    <source>
        <dbReference type="ARBA" id="ARBA00010790"/>
    </source>
</evidence>
<dbReference type="SUPFAM" id="SSF54373">
    <property type="entry name" value="FAD-linked reductases, C-terminal domain"/>
    <property type="match status" value="1"/>
</dbReference>
<dbReference type="Pfam" id="PF00732">
    <property type="entry name" value="GMC_oxred_N"/>
    <property type="match status" value="1"/>
</dbReference>
<dbReference type="InterPro" id="IPR007867">
    <property type="entry name" value="GMC_OxRtase_C"/>
</dbReference>
<organism evidence="7">
    <name type="scientific">marine metagenome</name>
    <dbReference type="NCBI Taxonomy" id="408172"/>
    <lineage>
        <taxon>unclassified sequences</taxon>
        <taxon>metagenomes</taxon>
        <taxon>ecological metagenomes</taxon>
    </lineage>
</organism>
<dbReference type="EMBL" id="UINC01018936">
    <property type="protein sequence ID" value="SVA79896.1"/>
    <property type="molecule type" value="Genomic_DNA"/>
</dbReference>
<evidence type="ECO:0000259" key="6">
    <source>
        <dbReference type="PROSITE" id="PS00624"/>
    </source>
</evidence>
<dbReference type="InterPro" id="IPR012132">
    <property type="entry name" value="GMC_OxRdtase"/>
</dbReference>
<keyword evidence="4" id="KW-0274">FAD</keyword>
<dbReference type="PROSITE" id="PS00624">
    <property type="entry name" value="GMC_OXRED_2"/>
    <property type="match status" value="1"/>
</dbReference>
<accession>A0A381YS77</accession>
<gene>
    <name evidence="7" type="ORF">METZ01_LOCUS132750</name>
</gene>
<reference evidence="7" key="1">
    <citation type="submission" date="2018-05" db="EMBL/GenBank/DDBJ databases">
        <authorList>
            <person name="Lanie J.A."/>
            <person name="Ng W.-L."/>
            <person name="Kazmierczak K.M."/>
            <person name="Andrzejewski T.M."/>
            <person name="Davidsen T.M."/>
            <person name="Wayne K.J."/>
            <person name="Tettelin H."/>
            <person name="Glass J.I."/>
            <person name="Rusch D."/>
            <person name="Podicherti R."/>
            <person name="Tsui H.-C.T."/>
            <person name="Winkler M.E."/>
        </authorList>
    </citation>
    <scope>NUCLEOTIDE SEQUENCE</scope>
</reference>
<comment type="cofactor">
    <cofactor evidence="1">
        <name>FAD</name>
        <dbReference type="ChEBI" id="CHEBI:57692"/>
    </cofactor>
</comment>
<dbReference type="PIRSF" id="PIRSF000137">
    <property type="entry name" value="Alcohol_oxidase"/>
    <property type="match status" value="1"/>
</dbReference>
<dbReference type="InterPro" id="IPR036188">
    <property type="entry name" value="FAD/NAD-bd_sf"/>
</dbReference>
<evidence type="ECO:0000256" key="4">
    <source>
        <dbReference type="ARBA" id="ARBA00022827"/>
    </source>
</evidence>
<name>A0A381YS77_9ZZZZ</name>
<evidence type="ECO:0000256" key="3">
    <source>
        <dbReference type="ARBA" id="ARBA00022630"/>
    </source>
</evidence>
<sequence length="531" mass="58948">MRSFDYIIVGAGSAGCLLANRLVKNSKKTVLLIEEGGSNNNIWIQIPVGYFKTIFNPKFTKTFLTNPDPNLNNREFKWPRGKTIGGSGSVNGLVYLRGHQNDFNNWSQEGNSGWSYDDVLPLFKKTEYQNDIYSEFHGNEGLLQISNITFKHELTEAFIEGSKELGIPYNNDFNGKNFEGAGYYQLTNTKAGFRSSTVVYLKAIEKNTHFTLLKNTKVEKIIFEKKIAKGVKISTSEKEENIYANEEIILCAGAIETPKLLEISGVGNELLLRNLGIEVVVNLPGVGENLQDHYQVRHVYKCNQPITLNDQVNSFRGKINIFYDYLFKQKGPMTVGAGQAAAITKSTPGIDIPDICMHFMPLSTDAPGKKLHKFSGFTNAVYQCRPESRGNIHISSSDNKKDPVIKPNYLSADKDKEIIVSGVKLAKKLAETDSIKKYIEDIYFPEQNLNTDDEILSFAKENGGTIFHPSCTCKMGNANDKFAVVDNNLKVHGIKGLRIVDASIMPSITSGNINAPTIMIAEKGANLITGI</sequence>
<evidence type="ECO:0000259" key="5">
    <source>
        <dbReference type="PROSITE" id="PS00623"/>
    </source>
</evidence>
<dbReference type="GO" id="GO:0050660">
    <property type="term" value="F:flavin adenine dinucleotide binding"/>
    <property type="evidence" value="ECO:0007669"/>
    <property type="project" value="InterPro"/>
</dbReference>
<dbReference type="PROSITE" id="PS00623">
    <property type="entry name" value="GMC_OXRED_1"/>
    <property type="match status" value="1"/>
</dbReference>
<dbReference type="InterPro" id="IPR000172">
    <property type="entry name" value="GMC_OxRdtase_N"/>
</dbReference>
<evidence type="ECO:0000313" key="7">
    <source>
        <dbReference type="EMBL" id="SVA79896.1"/>
    </source>
</evidence>
<dbReference type="AlphaFoldDB" id="A0A381YS77"/>
<dbReference type="PROSITE" id="PS51257">
    <property type="entry name" value="PROKAR_LIPOPROTEIN"/>
    <property type="match status" value="1"/>
</dbReference>
<dbReference type="Gene3D" id="3.50.50.60">
    <property type="entry name" value="FAD/NAD(P)-binding domain"/>
    <property type="match status" value="1"/>
</dbReference>
<dbReference type="PANTHER" id="PTHR11552:SF147">
    <property type="entry name" value="CHOLINE DEHYDROGENASE, MITOCHONDRIAL"/>
    <property type="match status" value="1"/>
</dbReference>
<dbReference type="PANTHER" id="PTHR11552">
    <property type="entry name" value="GLUCOSE-METHANOL-CHOLINE GMC OXIDOREDUCTASE"/>
    <property type="match status" value="1"/>
</dbReference>
<protein>
    <recommendedName>
        <fullName evidence="5 6">Glucose-methanol-choline oxidoreductase N-terminal domain-containing protein</fullName>
    </recommendedName>
</protein>
<feature type="domain" description="Glucose-methanol-choline oxidoreductase N-terminal" evidence="6">
    <location>
        <begin position="253"/>
        <end position="267"/>
    </location>
</feature>
<proteinExistence type="inferred from homology"/>
<keyword evidence="3" id="KW-0285">Flavoprotein</keyword>
<dbReference type="SUPFAM" id="SSF51905">
    <property type="entry name" value="FAD/NAD(P)-binding domain"/>
    <property type="match status" value="1"/>
</dbReference>
<dbReference type="GO" id="GO:0016614">
    <property type="term" value="F:oxidoreductase activity, acting on CH-OH group of donors"/>
    <property type="evidence" value="ECO:0007669"/>
    <property type="project" value="InterPro"/>
</dbReference>
<feature type="domain" description="Glucose-methanol-choline oxidoreductase N-terminal" evidence="5">
    <location>
        <begin position="81"/>
        <end position="104"/>
    </location>
</feature>
<evidence type="ECO:0000256" key="1">
    <source>
        <dbReference type="ARBA" id="ARBA00001974"/>
    </source>
</evidence>
<comment type="similarity">
    <text evidence="2">Belongs to the GMC oxidoreductase family.</text>
</comment>
<dbReference type="Gene3D" id="3.30.560.10">
    <property type="entry name" value="Glucose Oxidase, domain 3"/>
    <property type="match status" value="1"/>
</dbReference>